<organism evidence="1 2">
    <name type="scientific">Cichorium intybus</name>
    <name type="common">Chicory</name>
    <dbReference type="NCBI Taxonomy" id="13427"/>
    <lineage>
        <taxon>Eukaryota</taxon>
        <taxon>Viridiplantae</taxon>
        <taxon>Streptophyta</taxon>
        <taxon>Embryophyta</taxon>
        <taxon>Tracheophyta</taxon>
        <taxon>Spermatophyta</taxon>
        <taxon>Magnoliopsida</taxon>
        <taxon>eudicotyledons</taxon>
        <taxon>Gunneridae</taxon>
        <taxon>Pentapetalae</taxon>
        <taxon>asterids</taxon>
        <taxon>campanulids</taxon>
        <taxon>Asterales</taxon>
        <taxon>Asteraceae</taxon>
        <taxon>Cichorioideae</taxon>
        <taxon>Cichorieae</taxon>
        <taxon>Cichoriinae</taxon>
        <taxon>Cichorium</taxon>
    </lineage>
</organism>
<name>A0ACB9GBD8_CICIN</name>
<proteinExistence type="predicted"/>
<dbReference type="EMBL" id="CM042010">
    <property type="protein sequence ID" value="KAI3780378.1"/>
    <property type="molecule type" value="Genomic_DNA"/>
</dbReference>
<comment type="caution">
    <text evidence="1">The sequence shown here is derived from an EMBL/GenBank/DDBJ whole genome shotgun (WGS) entry which is preliminary data.</text>
</comment>
<evidence type="ECO:0000313" key="2">
    <source>
        <dbReference type="Proteomes" id="UP001055811"/>
    </source>
</evidence>
<protein>
    <submittedName>
        <fullName evidence="1">Uncharacterized protein</fullName>
    </submittedName>
</protein>
<accession>A0ACB9GBD8</accession>
<evidence type="ECO:0000313" key="1">
    <source>
        <dbReference type="EMBL" id="KAI3780378.1"/>
    </source>
</evidence>
<sequence>MDMFEDDAIIGILSSPAATRAYFLLQQIKGGDEGILSSPADKGSPVQSIFFVSSRSALQYYHRNNRRTVASTLKIKRSPLHLSLPAYYVVEILENLR</sequence>
<keyword evidence="2" id="KW-1185">Reference proteome</keyword>
<reference evidence="1 2" key="2">
    <citation type="journal article" date="2022" name="Mol. Ecol. Resour.">
        <title>The genomes of chicory, endive, great burdock and yacon provide insights into Asteraceae paleo-polyploidization history and plant inulin production.</title>
        <authorList>
            <person name="Fan W."/>
            <person name="Wang S."/>
            <person name="Wang H."/>
            <person name="Wang A."/>
            <person name="Jiang F."/>
            <person name="Liu H."/>
            <person name="Zhao H."/>
            <person name="Xu D."/>
            <person name="Zhang Y."/>
        </authorList>
    </citation>
    <scope>NUCLEOTIDE SEQUENCE [LARGE SCALE GENOMIC DNA]</scope>
    <source>
        <strain evidence="2">cv. Punajuju</strain>
        <tissue evidence="1">Leaves</tissue>
    </source>
</reference>
<dbReference type="Proteomes" id="UP001055811">
    <property type="component" value="Linkage Group LG02"/>
</dbReference>
<gene>
    <name evidence="1" type="ORF">L2E82_10358</name>
</gene>
<reference evidence="2" key="1">
    <citation type="journal article" date="2022" name="Mol. Ecol. Resour.">
        <title>The genomes of chicory, endive, great burdock and yacon provide insights into Asteraceae palaeo-polyploidization history and plant inulin production.</title>
        <authorList>
            <person name="Fan W."/>
            <person name="Wang S."/>
            <person name="Wang H."/>
            <person name="Wang A."/>
            <person name="Jiang F."/>
            <person name="Liu H."/>
            <person name="Zhao H."/>
            <person name="Xu D."/>
            <person name="Zhang Y."/>
        </authorList>
    </citation>
    <scope>NUCLEOTIDE SEQUENCE [LARGE SCALE GENOMIC DNA]</scope>
    <source>
        <strain evidence="2">cv. Punajuju</strain>
    </source>
</reference>